<evidence type="ECO:0000259" key="1">
    <source>
        <dbReference type="SMART" id="SM00833"/>
    </source>
</evidence>
<evidence type="ECO:0000313" key="3">
    <source>
        <dbReference type="Proteomes" id="UP000709437"/>
    </source>
</evidence>
<dbReference type="InterPro" id="IPR051927">
    <property type="entry name" value="Zn_Chap_cDPG_Synth"/>
</dbReference>
<dbReference type="SUPFAM" id="SSF90002">
    <property type="entry name" value="Hypothetical protein YjiA, C-terminal domain"/>
    <property type="match status" value="1"/>
</dbReference>
<organism evidence="2 3">
    <name type="scientific">Curtobacterium flaccumfaciens pv. flaccumfaciens</name>
    <dbReference type="NCBI Taxonomy" id="138532"/>
    <lineage>
        <taxon>Bacteria</taxon>
        <taxon>Bacillati</taxon>
        <taxon>Actinomycetota</taxon>
        <taxon>Actinomycetes</taxon>
        <taxon>Micrococcales</taxon>
        <taxon>Microbacteriaceae</taxon>
        <taxon>Curtobacterium</taxon>
    </lineage>
</organism>
<dbReference type="PANTHER" id="PTHR43603">
    <property type="entry name" value="COBW DOMAIN-CONTAINING PROTEIN DDB_G0274527"/>
    <property type="match status" value="1"/>
</dbReference>
<dbReference type="Proteomes" id="UP000709437">
    <property type="component" value="Unassembled WGS sequence"/>
</dbReference>
<dbReference type="PANTHER" id="PTHR43603:SF1">
    <property type="entry name" value="ZINC-REGULATED GTPASE METALLOPROTEIN ACTIVATOR 1"/>
    <property type="match status" value="1"/>
</dbReference>
<dbReference type="InterPro" id="IPR011629">
    <property type="entry name" value="CobW-like_C"/>
</dbReference>
<protein>
    <submittedName>
        <fullName evidence="2">GTP-binding protein</fullName>
    </submittedName>
</protein>
<reference evidence="2" key="1">
    <citation type="submission" date="2021-05" db="EMBL/GenBank/DDBJ databases">
        <title>Whole genome sequence of Curtobacterium flaccumfaciens pv. flaccumfaciens strain CFBP 3417.</title>
        <authorList>
            <person name="Osdaghi E."/>
            <person name="Taghouti G."/>
            <person name="Portier P."/>
            <person name="Fazliarab A."/>
            <person name="Taghavi S.M."/>
            <person name="Briand M."/>
            <person name="Le-Saux M."/>
            <person name="Jacques M.-A."/>
        </authorList>
    </citation>
    <scope>NUCLEOTIDE SEQUENCE</scope>
    <source>
        <strain evidence="2">CFBP 3417</strain>
    </source>
</reference>
<dbReference type="Pfam" id="PF07683">
    <property type="entry name" value="CobW_C"/>
    <property type="match status" value="1"/>
</dbReference>
<dbReference type="SMART" id="SM00833">
    <property type="entry name" value="CobW_C"/>
    <property type="match status" value="1"/>
</dbReference>
<name>A0A9Q2ZNR3_9MICO</name>
<feature type="domain" description="CobW C-terminal" evidence="1">
    <location>
        <begin position="209"/>
        <end position="307"/>
    </location>
</feature>
<dbReference type="AlphaFoldDB" id="A0A9Q2ZNR3"/>
<dbReference type="EMBL" id="JAHEWX010000001">
    <property type="protein sequence ID" value="MBT1540502.1"/>
    <property type="molecule type" value="Genomic_DNA"/>
</dbReference>
<accession>A0A9Q2ZNR3</accession>
<dbReference type="GeneID" id="99624351"/>
<evidence type="ECO:0000313" key="2">
    <source>
        <dbReference type="EMBL" id="MBT1540502.1"/>
    </source>
</evidence>
<proteinExistence type="predicted"/>
<sequence>MRAAAITLVTALHQVDADRVAARISDGHRMHVAGSAFATARAVADRADQLDRLCGPEADHGLVVTLHPGADARAVGMLLANAARSETGDDRVLRHVVGVLRADDVAHLLWSDVDDAFVAADRMAALVEYATVIALDRIEPLSGRRRRALVSLLHRMAPQAVIVALPAIRSAADLPASNGGAARVLATGAGWMRALSSGADTGRDARDALVSMRYREPLPFHPGRLSSVIAEDLSAGVNGRVLRSRGFFRLASRPDHVGSWSSFGSMLALDPTANPSWDADAPIGQALWFVGEQLDVRAIERALDGALLTPSELLAGPDVWRSWADPFPEWPAVDPASEHRHE</sequence>
<dbReference type="RefSeq" id="WP_017888459.1">
    <property type="nucleotide sequence ID" value="NZ_JAHEWX010000001.1"/>
</dbReference>
<gene>
    <name evidence="2" type="ORF">KK103_01900</name>
</gene>
<comment type="caution">
    <text evidence="2">The sequence shown here is derived from an EMBL/GenBank/DDBJ whole genome shotgun (WGS) entry which is preliminary data.</text>
</comment>